<reference evidence="3 4" key="2">
    <citation type="submission" date="2020-05" db="EMBL/GenBank/DDBJ databases">
        <title>Draft genome sequence of Desulfovibrio sp. strainFSS-1.</title>
        <authorList>
            <person name="Shimoshige H."/>
            <person name="Kobayashi H."/>
            <person name="Maekawa T."/>
        </authorList>
    </citation>
    <scope>NUCLEOTIDE SEQUENCE [LARGE SCALE GENOMIC DNA]</scope>
    <source>
        <strain evidence="3 4">SIID29052-01</strain>
    </source>
</reference>
<proteinExistence type="predicted"/>
<dbReference type="GO" id="GO:0005524">
    <property type="term" value="F:ATP binding"/>
    <property type="evidence" value="ECO:0007669"/>
    <property type="project" value="UniProtKB-UniRule"/>
</dbReference>
<evidence type="ECO:0000259" key="2">
    <source>
        <dbReference type="PROSITE" id="PS50975"/>
    </source>
</evidence>
<sequence length="291" mass="31442">MKKIGVVGLTDGWSSEVLADACGKLTGFRLLVDMDKAVLDLDAGTVRHEGQDLLELDALIVKKIAPQYSPDVLDRLEMLRFLELRGLPVFSRPSSILRLVDRLSCTVTLRAAGLPMPPTVVTESVEEARDAVERFGRAVFKPLYSTKARGMEVIEAGPDALRRVQAFKDAGNAVMYLQKMLPPLEKDLGVTYLGGKYLATYARKSGGSSWNTTTAAGGRYVAHEPSAEIVALAEKAQSLFDMAFTCVDVAETAQGPIVFEVSAFGGFRGLRDACGIDAAQAYAKHVLEVLS</sequence>
<name>A0A6V8LTD1_9BACT</name>
<dbReference type="GO" id="GO:0005737">
    <property type="term" value="C:cytoplasm"/>
    <property type="evidence" value="ECO:0007669"/>
    <property type="project" value="TreeGrafter"/>
</dbReference>
<dbReference type="GO" id="GO:0016879">
    <property type="term" value="F:ligase activity, forming carbon-nitrogen bonds"/>
    <property type="evidence" value="ECO:0007669"/>
    <property type="project" value="TreeGrafter"/>
</dbReference>
<dbReference type="Proteomes" id="UP000494245">
    <property type="component" value="Unassembled WGS sequence"/>
</dbReference>
<evidence type="ECO:0000313" key="3">
    <source>
        <dbReference type="EMBL" id="GFK95723.1"/>
    </source>
</evidence>
<dbReference type="SUPFAM" id="SSF56059">
    <property type="entry name" value="Glutathione synthetase ATP-binding domain-like"/>
    <property type="match status" value="1"/>
</dbReference>
<dbReference type="RefSeq" id="WP_173086864.1">
    <property type="nucleotide sequence ID" value="NZ_BLTE01000021.1"/>
</dbReference>
<keyword evidence="1" id="KW-0547">Nucleotide-binding</keyword>
<dbReference type="InterPro" id="IPR013651">
    <property type="entry name" value="ATP-grasp_RimK-type"/>
</dbReference>
<dbReference type="AlphaFoldDB" id="A0A6V8LTD1"/>
<dbReference type="Gene3D" id="3.30.470.20">
    <property type="entry name" value="ATP-grasp fold, B domain"/>
    <property type="match status" value="1"/>
</dbReference>
<dbReference type="PROSITE" id="PS50975">
    <property type="entry name" value="ATP_GRASP"/>
    <property type="match status" value="1"/>
</dbReference>
<keyword evidence="1" id="KW-0067">ATP-binding</keyword>
<dbReference type="GO" id="GO:0046872">
    <property type="term" value="F:metal ion binding"/>
    <property type="evidence" value="ECO:0007669"/>
    <property type="project" value="InterPro"/>
</dbReference>
<dbReference type="NCBIfam" id="TIGR04356">
    <property type="entry name" value="grasp_GAK"/>
    <property type="match status" value="1"/>
</dbReference>
<gene>
    <name evidence="3" type="primary">lysX</name>
    <name evidence="3" type="ORF">NNJEOMEG_03591</name>
</gene>
<dbReference type="InterPro" id="IPR027592">
    <property type="entry name" value="ATP-grasp_GAK"/>
</dbReference>
<accession>A0A6V8LTD1</accession>
<keyword evidence="3" id="KW-0436">Ligase</keyword>
<dbReference type="PANTHER" id="PTHR21621">
    <property type="entry name" value="RIBOSOMAL PROTEIN S6 MODIFICATION PROTEIN"/>
    <property type="match status" value="1"/>
</dbReference>
<protein>
    <submittedName>
        <fullName evidence="3">Alpha-aminoadipate--LysW ligase LysX</fullName>
        <ecNumber evidence="3">6.3.2.43</ecNumber>
    </submittedName>
</protein>
<dbReference type="InterPro" id="IPR011761">
    <property type="entry name" value="ATP-grasp"/>
</dbReference>
<comment type="caution">
    <text evidence="3">The sequence shown here is derived from an EMBL/GenBank/DDBJ whole genome shotgun (WGS) entry which is preliminary data.</text>
</comment>
<dbReference type="Pfam" id="PF08443">
    <property type="entry name" value="RimK"/>
    <property type="match status" value="1"/>
</dbReference>
<feature type="domain" description="ATP-grasp" evidence="2">
    <location>
        <begin position="106"/>
        <end position="287"/>
    </location>
</feature>
<organism evidence="3 4">
    <name type="scientific">Fundidesulfovibrio magnetotacticus</name>
    <dbReference type="NCBI Taxonomy" id="2730080"/>
    <lineage>
        <taxon>Bacteria</taxon>
        <taxon>Pseudomonadati</taxon>
        <taxon>Thermodesulfobacteriota</taxon>
        <taxon>Desulfovibrionia</taxon>
        <taxon>Desulfovibrionales</taxon>
        <taxon>Desulfovibrionaceae</taxon>
        <taxon>Fundidesulfovibrio</taxon>
    </lineage>
</organism>
<dbReference type="Gene3D" id="3.40.50.20">
    <property type="match status" value="1"/>
</dbReference>
<reference evidence="3 4" key="1">
    <citation type="submission" date="2020-04" db="EMBL/GenBank/DDBJ databases">
        <authorList>
            <consortium name="Desulfovibrio sp. FSS-1 genome sequencing consortium"/>
            <person name="Shimoshige H."/>
            <person name="Kobayashi H."/>
            <person name="Maekawa T."/>
        </authorList>
    </citation>
    <scope>NUCLEOTIDE SEQUENCE [LARGE SCALE GENOMIC DNA]</scope>
    <source>
        <strain evidence="3 4">SIID29052-01</strain>
    </source>
</reference>
<keyword evidence="4" id="KW-1185">Reference proteome</keyword>
<evidence type="ECO:0000256" key="1">
    <source>
        <dbReference type="PROSITE-ProRule" id="PRU00409"/>
    </source>
</evidence>
<dbReference type="EMBL" id="BLTE01000021">
    <property type="protein sequence ID" value="GFK95723.1"/>
    <property type="molecule type" value="Genomic_DNA"/>
</dbReference>
<evidence type="ECO:0000313" key="4">
    <source>
        <dbReference type="Proteomes" id="UP000494245"/>
    </source>
</evidence>
<dbReference type="PANTHER" id="PTHR21621:SF0">
    <property type="entry name" value="BETA-CITRYLGLUTAMATE SYNTHASE B-RELATED"/>
    <property type="match status" value="1"/>
</dbReference>
<dbReference type="EC" id="6.3.2.43" evidence="3"/>